<keyword evidence="1" id="KW-0812">Transmembrane</keyword>
<keyword evidence="1" id="KW-1133">Transmembrane helix</keyword>
<evidence type="ECO:0000313" key="3">
    <source>
        <dbReference type="Proteomes" id="UP001252186"/>
    </source>
</evidence>
<dbReference type="InterPro" id="IPR036465">
    <property type="entry name" value="vWFA_dom_sf"/>
</dbReference>
<accession>A0ABU2Y0G3</accession>
<evidence type="ECO:0000313" key="2">
    <source>
        <dbReference type="EMBL" id="MDT0551661.1"/>
    </source>
</evidence>
<reference evidence="2 3" key="1">
    <citation type="submission" date="2023-09" db="EMBL/GenBank/DDBJ databases">
        <authorList>
            <person name="Rey-Velasco X."/>
        </authorList>
    </citation>
    <scope>NUCLEOTIDE SEQUENCE [LARGE SCALE GENOMIC DNA]</scope>
    <source>
        <strain evidence="2 3">P050</strain>
    </source>
</reference>
<name>A0ABU2Y0G3_9FLAO</name>
<keyword evidence="3" id="KW-1185">Reference proteome</keyword>
<dbReference type="PANTHER" id="PTHR37947">
    <property type="entry name" value="BLL2462 PROTEIN"/>
    <property type="match status" value="1"/>
</dbReference>
<sequence length="674" mass="77446">MPSITIIYLVLAFVVAFSIAIFQYVNAIKNKEKVSYLLTFLRFISIFLIGILLINPKVDQIELKTTKPSLVVAIDDSKSIANFNQEQQVLDFLDQIKSDVALNQKFNIDYYSFGAEVKTLDSLSFSHTNTGVSKALSELKRLYKNDNAPVLLVSDGNQTIGKPYEYLSTNQPIYSVVVGDTVKYEDLNIYQLNVNRYTYLKNKFPVEVFINYSGTKSVSQQFSVFTKGRRVHSEILNFDADNTSNKVSFFLEGTAVGLHYYSVEIDPLPNEKNLVNNKKSFAVEVINEQSKTLILASFLHPDLGALKESIEQNKQRKAEIKIIGDDLDLEDYQSVLLYQPTQAFASVFDLLNLMKFNYGIITGAKTDWNFLNSVQSDFRKNVINQTENYRAFLNPSFSSFNVTDIDVQSFPPLVDKFGEVEFIVKTDILMWQQIGDYVKETPLLATYQDDNLRKFILLGEGIWRWRMASYSNTDSFEKFDGFMSKLTQYLSVSNSKKRLMVESEPLFYLNGNNTIRASFLNKNYELNKGATIWLELTNKQTKETKRIPFSLVGNSYSAQLVDVTEGEFNYKVTVENQKETFNGTFRMLNWDIEAQFKSANIKQLRDLSERSNGVFYTLINANNILEDLLTDTRFRPVESKESKSKSVIEWQWFLGLIILSLSIEWFIRKYNGLI</sequence>
<dbReference type="RefSeq" id="WP_311591442.1">
    <property type="nucleotide sequence ID" value="NZ_JAVRHV010000001.1"/>
</dbReference>
<keyword evidence="1" id="KW-0472">Membrane</keyword>
<feature type="transmembrane region" description="Helical" evidence="1">
    <location>
        <begin position="34"/>
        <end position="54"/>
    </location>
</feature>
<evidence type="ECO:0000256" key="1">
    <source>
        <dbReference type="SAM" id="Phobius"/>
    </source>
</evidence>
<dbReference type="SUPFAM" id="SSF53300">
    <property type="entry name" value="vWA-like"/>
    <property type="match status" value="1"/>
</dbReference>
<dbReference type="EMBL" id="JAVRHV010000001">
    <property type="protein sequence ID" value="MDT0551661.1"/>
    <property type="molecule type" value="Genomic_DNA"/>
</dbReference>
<dbReference type="PANTHER" id="PTHR37947:SF1">
    <property type="entry name" value="BLL2462 PROTEIN"/>
    <property type="match status" value="1"/>
</dbReference>
<gene>
    <name evidence="2" type="ORF">RM519_00245</name>
</gene>
<comment type="caution">
    <text evidence="2">The sequence shown here is derived from an EMBL/GenBank/DDBJ whole genome shotgun (WGS) entry which is preliminary data.</text>
</comment>
<proteinExistence type="predicted"/>
<feature type="transmembrane region" description="Helical" evidence="1">
    <location>
        <begin position="6"/>
        <end position="27"/>
    </location>
</feature>
<organism evidence="2 3">
    <name type="scientific">Urechidicola vernalis</name>
    <dbReference type="NCBI Taxonomy" id="3075600"/>
    <lineage>
        <taxon>Bacteria</taxon>
        <taxon>Pseudomonadati</taxon>
        <taxon>Bacteroidota</taxon>
        <taxon>Flavobacteriia</taxon>
        <taxon>Flavobacteriales</taxon>
        <taxon>Flavobacteriaceae</taxon>
        <taxon>Urechidicola</taxon>
    </lineage>
</organism>
<protein>
    <submittedName>
        <fullName evidence="2">VWA domain-containing protein</fullName>
    </submittedName>
</protein>
<dbReference type="Proteomes" id="UP001252186">
    <property type="component" value="Unassembled WGS sequence"/>
</dbReference>